<evidence type="ECO:0000313" key="1">
    <source>
        <dbReference type="EMBL" id="KKT71377.1"/>
    </source>
</evidence>
<proteinExistence type="predicted"/>
<dbReference type="InterPro" id="IPR012349">
    <property type="entry name" value="Split_barrel_FMN-bd"/>
</dbReference>
<protein>
    <recommendedName>
        <fullName evidence="3">Pyridoxamine 5'-phosphate oxidase putative domain-containing protein</fullName>
    </recommendedName>
</protein>
<dbReference type="SUPFAM" id="SSF50475">
    <property type="entry name" value="FMN-binding split barrel"/>
    <property type="match status" value="1"/>
</dbReference>
<sequence length="70" mass="8010">MKQTKENLEKNNRVCLAVWNKDWQGAKLVGTAEYFSEGEWKKFVEEMVENKGLPAKGAILISLEEVLVLK</sequence>
<dbReference type="EMBL" id="LCJB01000018">
    <property type="protein sequence ID" value="KKT71377.1"/>
    <property type="molecule type" value="Genomic_DNA"/>
</dbReference>
<dbReference type="Proteomes" id="UP000034154">
    <property type="component" value="Unassembled WGS sequence"/>
</dbReference>
<gene>
    <name evidence="1" type="ORF">UW63_C0018G0012</name>
</gene>
<dbReference type="Gene3D" id="2.30.110.10">
    <property type="entry name" value="Electron Transport, Fmn-binding Protein, Chain A"/>
    <property type="match status" value="1"/>
</dbReference>
<evidence type="ECO:0008006" key="3">
    <source>
        <dbReference type="Google" id="ProtNLM"/>
    </source>
</evidence>
<evidence type="ECO:0000313" key="2">
    <source>
        <dbReference type="Proteomes" id="UP000034154"/>
    </source>
</evidence>
<organism evidence="1 2">
    <name type="scientific">Candidatus Uhrbacteria bacterium GW2011_GWF2_44_350</name>
    <dbReference type="NCBI Taxonomy" id="1619000"/>
    <lineage>
        <taxon>Bacteria</taxon>
        <taxon>Candidatus Uhriibacteriota</taxon>
    </lineage>
</organism>
<accession>A0A0G1LRE6</accession>
<comment type="caution">
    <text evidence="1">The sequence shown here is derived from an EMBL/GenBank/DDBJ whole genome shotgun (WGS) entry which is preliminary data.</text>
</comment>
<reference evidence="1 2" key="1">
    <citation type="journal article" date="2015" name="Nature">
        <title>rRNA introns, odd ribosomes, and small enigmatic genomes across a large radiation of phyla.</title>
        <authorList>
            <person name="Brown C.T."/>
            <person name="Hug L.A."/>
            <person name="Thomas B.C."/>
            <person name="Sharon I."/>
            <person name="Castelle C.J."/>
            <person name="Singh A."/>
            <person name="Wilkins M.J."/>
            <person name="Williams K.H."/>
            <person name="Banfield J.F."/>
        </authorList>
    </citation>
    <scope>NUCLEOTIDE SEQUENCE [LARGE SCALE GENOMIC DNA]</scope>
</reference>
<dbReference type="AlphaFoldDB" id="A0A0G1LRE6"/>
<name>A0A0G1LRE6_9BACT</name>